<dbReference type="PANTHER" id="PTHR36933">
    <property type="entry name" value="SLL0788 PROTEIN"/>
    <property type="match status" value="1"/>
</dbReference>
<protein>
    <submittedName>
        <fullName evidence="3">Lipoprotein</fullName>
    </submittedName>
</protein>
<organism evidence="3 4">
    <name type="scientific">Zhihengliuella salsuginis</name>
    <dbReference type="NCBI Taxonomy" id="578222"/>
    <lineage>
        <taxon>Bacteria</taxon>
        <taxon>Bacillati</taxon>
        <taxon>Actinomycetota</taxon>
        <taxon>Actinomycetes</taxon>
        <taxon>Micrococcales</taxon>
        <taxon>Micrococcaceae</taxon>
        <taxon>Zhihengliuella</taxon>
    </lineage>
</organism>
<reference evidence="4" key="1">
    <citation type="journal article" date="2019" name="Int. J. Syst. Evol. Microbiol.">
        <title>The Global Catalogue of Microorganisms (GCM) 10K type strain sequencing project: providing services to taxonomists for standard genome sequencing and annotation.</title>
        <authorList>
            <consortium name="The Broad Institute Genomics Platform"/>
            <consortium name="The Broad Institute Genome Sequencing Center for Infectious Disease"/>
            <person name="Wu L."/>
            <person name="Ma J."/>
        </authorList>
    </citation>
    <scope>NUCLEOTIDE SEQUENCE [LARGE SCALE GENOMIC DNA]</scope>
    <source>
        <strain evidence="4">KCTC 19466</strain>
    </source>
</reference>
<dbReference type="InterPro" id="IPR005183">
    <property type="entry name" value="DUF305_CopM-like"/>
</dbReference>
<dbReference type="Pfam" id="PF03713">
    <property type="entry name" value="DUF305"/>
    <property type="match status" value="1"/>
</dbReference>
<dbReference type="InterPro" id="IPR012347">
    <property type="entry name" value="Ferritin-like"/>
</dbReference>
<evidence type="ECO:0000313" key="4">
    <source>
        <dbReference type="Proteomes" id="UP000642819"/>
    </source>
</evidence>
<dbReference type="RefSeq" id="WP_189348771.1">
    <property type="nucleotide sequence ID" value="NZ_BMXK01000003.1"/>
</dbReference>
<evidence type="ECO:0000256" key="1">
    <source>
        <dbReference type="SAM" id="MobiDB-lite"/>
    </source>
</evidence>
<dbReference type="Gene3D" id="1.20.1260.10">
    <property type="match status" value="1"/>
</dbReference>
<feature type="compositionally biased region" description="Low complexity" evidence="1">
    <location>
        <begin position="23"/>
        <end position="36"/>
    </location>
</feature>
<comment type="caution">
    <text evidence="3">The sequence shown here is derived from an EMBL/GenBank/DDBJ whole genome shotgun (WGS) entry which is preliminary data.</text>
</comment>
<dbReference type="PANTHER" id="PTHR36933:SF1">
    <property type="entry name" value="SLL0788 PROTEIN"/>
    <property type="match status" value="1"/>
</dbReference>
<dbReference type="EMBL" id="BMXK01000003">
    <property type="protein sequence ID" value="GHD02249.1"/>
    <property type="molecule type" value="Genomic_DNA"/>
</dbReference>
<keyword evidence="4" id="KW-1185">Reference proteome</keyword>
<evidence type="ECO:0000259" key="2">
    <source>
        <dbReference type="Pfam" id="PF03713"/>
    </source>
</evidence>
<feature type="region of interest" description="Disordered" evidence="1">
    <location>
        <begin position="1"/>
        <end position="59"/>
    </location>
</feature>
<feature type="domain" description="DUF305" evidence="2">
    <location>
        <begin position="62"/>
        <end position="209"/>
    </location>
</feature>
<dbReference type="Proteomes" id="UP000642819">
    <property type="component" value="Unassembled WGS sequence"/>
</dbReference>
<accession>A0ABQ3GDI9</accession>
<keyword evidence="3" id="KW-0449">Lipoprotein</keyword>
<name>A0ABQ3GDI9_9MICC</name>
<gene>
    <name evidence="3" type="ORF">GCM10008096_07150</name>
</gene>
<evidence type="ECO:0000313" key="3">
    <source>
        <dbReference type="EMBL" id="GHD02249.1"/>
    </source>
</evidence>
<sequence length="212" mass="22445">MLASCVSAGAAPADKESKKKPKPTATATAPAVVVPGAPGGGNETGAPETGDPDEGPQWNEADAEFMTMMVPHHAQAVTMTDMVPGQAASEELKNLAHRMNLEQGAEIQYMVDWLTARGLDVPAEAEDGWAPGGMHMHGMLTDEEMAALADAEGAEFDRLFLEGMIKHHEGAIMMCDVAQIEGIDETVQQMSTHMSSSQSAEIGRMQDLLDGL</sequence>
<proteinExistence type="predicted"/>